<gene>
    <name evidence="3" type="ORF">GOCE00092_LOCUS23318</name>
</gene>
<feature type="signal peptide" evidence="2">
    <location>
        <begin position="1"/>
        <end position="31"/>
    </location>
</feature>
<feature type="compositionally biased region" description="Basic and acidic residues" evidence="1">
    <location>
        <begin position="34"/>
        <end position="44"/>
    </location>
</feature>
<keyword evidence="2" id="KW-0732">Signal</keyword>
<dbReference type="AlphaFoldDB" id="A0A7S1VLL4"/>
<sequence length="404" mass="45050">MSRPSVTMMVFSKQFSARFLVFLLLAGLGRSSHHAPDAEDRNDKSSSSSSQFSLRGPSARRLQEQRRTQSGVPIDLKPIRYCESKGRRWGFWTFCSSHGYPHGEFWNNAGAAGLNEDDALFATMGSVPSPSDIEYIAIFSSGEEIDDDNVVSGAMADSEWDTYQNPSQPRTVDGRSVAAQFYDDEVRFLPRSKTLYLTVWDPEFNHIDSLRSKTNMLEGYAQYLTSKVNWSNIKGVVLSGSSRGGCFAFRLGEYLRINNAPPTTGFAIAALDAVCNVAQNEFGVTSSTLENPLPLAKKDSESFVVDINSQYPSGTRSQHCIWHFTIGEPAYYAELNYHGFSHTGCDSVDGCTLLDENGDVYYEQQWGDMSHGKSTKDYVYSSETVDPILSHLDDCKDRFGWNQV</sequence>
<evidence type="ECO:0000256" key="1">
    <source>
        <dbReference type="SAM" id="MobiDB-lite"/>
    </source>
</evidence>
<feature type="chain" id="PRO_5030875605" description="Feruloyl esterase" evidence="2">
    <location>
        <begin position="32"/>
        <end position="404"/>
    </location>
</feature>
<proteinExistence type="predicted"/>
<organism evidence="3">
    <name type="scientific">Grammatophora oceanica</name>
    <dbReference type="NCBI Taxonomy" id="210454"/>
    <lineage>
        <taxon>Eukaryota</taxon>
        <taxon>Sar</taxon>
        <taxon>Stramenopiles</taxon>
        <taxon>Ochrophyta</taxon>
        <taxon>Bacillariophyta</taxon>
        <taxon>Fragilariophyceae</taxon>
        <taxon>Fragilariophycidae</taxon>
        <taxon>Rhabdonematales</taxon>
        <taxon>Grammatophoraceae</taxon>
        <taxon>Grammatophora</taxon>
    </lineage>
</organism>
<evidence type="ECO:0000256" key="2">
    <source>
        <dbReference type="SAM" id="SignalP"/>
    </source>
</evidence>
<evidence type="ECO:0000313" key="3">
    <source>
        <dbReference type="EMBL" id="CAD9304080.1"/>
    </source>
</evidence>
<name>A0A7S1VLL4_9STRA</name>
<protein>
    <recommendedName>
        <fullName evidence="4">Feruloyl esterase</fullName>
    </recommendedName>
</protein>
<feature type="region of interest" description="Disordered" evidence="1">
    <location>
        <begin position="33"/>
        <end position="69"/>
    </location>
</feature>
<accession>A0A7S1VLL4</accession>
<evidence type="ECO:0008006" key="4">
    <source>
        <dbReference type="Google" id="ProtNLM"/>
    </source>
</evidence>
<dbReference type="EMBL" id="HBGK01044423">
    <property type="protein sequence ID" value="CAD9304080.1"/>
    <property type="molecule type" value="Transcribed_RNA"/>
</dbReference>
<reference evidence="3" key="1">
    <citation type="submission" date="2021-01" db="EMBL/GenBank/DDBJ databases">
        <authorList>
            <person name="Corre E."/>
            <person name="Pelletier E."/>
            <person name="Niang G."/>
            <person name="Scheremetjew M."/>
            <person name="Finn R."/>
            <person name="Kale V."/>
            <person name="Holt S."/>
            <person name="Cochrane G."/>
            <person name="Meng A."/>
            <person name="Brown T."/>
            <person name="Cohen L."/>
        </authorList>
    </citation>
    <scope>NUCLEOTIDE SEQUENCE</scope>
    <source>
        <strain evidence="3">CCMP 410</strain>
    </source>
</reference>